<dbReference type="SUPFAM" id="SSF53448">
    <property type="entry name" value="Nucleotide-diphospho-sugar transferases"/>
    <property type="match status" value="1"/>
</dbReference>
<gene>
    <name evidence="2" type="ordered locus">SpiGrapes_2244</name>
</gene>
<dbReference type="SUPFAM" id="SSF159283">
    <property type="entry name" value="Guanosine diphospho-D-mannose pyrophosphorylase/mannose-6-phosphate isomerase linker domain"/>
    <property type="match status" value="1"/>
</dbReference>
<dbReference type="EMBL" id="CP003155">
    <property type="protein sequence ID" value="AEV30020.1"/>
    <property type="molecule type" value="Genomic_DNA"/>
</dbReference>
<keyword evidence="2" id="KW-0548">Nucleotidyltransferase</keyword>
<dbReference type="InterPro" id="IPR005835">
    <property type="entry name" value="NTP_transferase_dom"/>
</dbReference>
<dbReference type="GO" id="GO:0009298">
    <property type="term" value="P:GDP-mannose biosynthetic process"/>
    <property type="evidence" value="ECO:0007669"/>
    <property type="project" value="TreeGrafter"/>
</dbReference>
<protein>
    <submittedName>
        <fullName evidence="2">Mannose-1-phosphate guanylyltransferase</fullName>
    </submittedName>
</protein>
<name>G8QS22_SPHPG</name>
<dbReference type="HOGENOM" id="CLU_035527_1_0_12"/>
<dbReference type="InterPro" id="IPR029044">
    <property type="entry name" value="Nucleotide-diphossugar_trans"/>
</dbReference>
<dbReference type="AlphaFoldDB" id="G8QS22"/>
<dbReference type="KEGG" id="sgp:SpiGrapes_2244"/>
<sequence length="431" mass="47838">MHIILLSGGSGKRLWPLSNEVRSKQFLPILQGKEGRQESMVQRVYRQIQEAGLGSNVTIAAGKAQHDALKSQLGDAVTIVLEPERRDTFPAIALSSAYLSWEKHVPSDEVVVVLPVDVYADLGYFKTLGKMEELVKKNVSDLVLMGITPDHPSEKYGYIIRGEEIEGNQIVKSFVEKPEKEKAETLIAEGACWNGGVFAFRLGYLMQILKKHTDVSTYQQLYETYTTLKKISFDYEVVENATSISMVPYKGKWKDLGTWDILAKELGPGCIGKCLIAEPSGDTFIINELDIPIVALGTGNLVIAASPDGILVSSPSKSPVLKKYVDPMKLRIRHEELLWGEYTVIDATEVADGPKTCTKRVAMTANSFREFSSHEGSETVLVVIQGEIEVQSYAGQLKQMLPLDTLKIGENHDFAIRSTKDSIFMEIHREA</sequence>
<dbReference type="GO" id="GO:0004475">
    <property type="term" value="F:mannose-1-phosphate guanylyltransferase (GTP) activity"/>
    <property type="evidence" value="ECO:0007669"/>
    <property type="project" value="TreeGrafter"/>
</dbReference>
<dbReference type="STRING" id="158190.SpiGrapes_2244"/>
<dbReference type="OrthoDB" id="9806359at2"/>
<dbReference type="Gene3D" id="3.90.550.10">
    <property type="entry name" value="Spore Coat Polysaccharide Biosynthesis Protein SpsA, Chain A"/>
    <property type="match status" value="1"/>
</dbReference>
<accession>G8QS22</accession>
<evidence type="ECO:0000259" key="1">
    <source>
        <dbReference type="Pfam" id="PF00483"/>
    </source>
</evidence>
<keyword evidence="2" id="KW-0808">Transferase</keyword>
<dbReference type="Proteomes" id="UP000005632">
    <property type="component" value="Chromosome"/>
</dbReference>
<proteinExistence type="predicted"/>
<dbReference type="RefSeq" id="WP_014270861.1">
    <property type="nucleotide sequence ID" value="NC_016633.1"/>
</dbReference>
<dbReference type="InterPro" id="IPR051161">
    <property type="entry name" value="Mannose-6P_isomerase_type2"/>
</dbReference>
<dbReference type="eggNOG" id="COG0836">
    <property type="taxonomic scope" value="Bacteria"/>
</dbReference>
<evidence type="ECO:0000313" key="2">
    <source>
        <dbReference type="EMBL" id="AEV30020.1"/>
    </source>
</evidence>
<organism evidence="2 3">
    <name type="scientific">Sphaerochaeta pleomorpha (strain ATCC BAA-1885 / DSM 22778 / Grapes)</name>
    <dbReference type="NCBI Taxonomy" id="158190"/>
    <lineage>
        <taxon>Bacteria</taxon>
        <taxon>Pseudomonadati</taxon>
        <taxon>Spirochaetota</taxon>
        <taxon>Spirochaetia</taxon>
        <taxon>Spirochaetales</taxon>
        <taxon>Sphaerochaetaceae</taxon>
        <taxon>Sphaerochaeta</taxon>
    </lineage>
</organism>
<dbReference type="PANTHER" id="PTHR46390">
    <property type="entry name" value="MANNOSE-1-PHOSPHATE GUANYLYLTRANSFERASE"/>
    <property type="match status" value="1"/>
</dbReference>
<dbReference type="Pfam" id="PF00483">
    <property type="entry name" value="NTP_transferase"/>
    <property type="match status" value="1"/>
</dbReference>
<keyword evidence="3" id="KW-1185">Reference proteome</keyword>
<feature type="domain" description="Nucleotidyl transferase" evidence="1">
    <location>
        <begin position="4"/>
        <end position="262"/>
    </location>
</feature>
<dbReference type="PANTHER" id="PTHR46390:SF1">
    <property type="entry name" value="MANNOSE-1-PHOSPHATE GUANYLYLTRANSFERASE"/>
    <property type="match status" value="1"/>
</dbReference>
<reference evidence="2 3" key="1">
    <citation type="submission" date="2011-11" db="EMBL/GenBank/DDBJ databases">
        <title>Complete sequence of Spirochaeta sp. grapes.</title>
        <authorList>
            <consortium name="US DOE Joint Genome Institute"/>
            <person name="Lucas S."/>
            <person name="Han J."/>
            <person name="Lapidus A."/>
            <person name="Cheng J.-F."/>
            <person name="Goodwin L."/>
            <person name="Pitluck S."/>
            <person name="Peters L."/>
            <person name="Ovchinnikova G."/>
            <person name="Munk A.C."/>
            <person name="Detter J.C."/>
            <person name="Han C."/>
            <person name="Tapia R."/>
            <person name="Land M."/>
            <person name="Hauser L."/>
            <person name="Kyrpides N."/>
            <person name="Ivanova N."/>
            <person name="Pagani I."/>
            <person name="Ritalahtilisa K."/>
            <person name="Loeffler F."/>
            <person name="Woyke T."/>
        </authorList>
    </citation>
    <scope>NUCLEOTIDE SEQUENCE [LARGE SCALE GENOMIC DNA]</scope>
    <source>
        <strain evidence="3">ATCC BAA-1885 / DSM 22778 / Grapes</strain>
    </source>
</reference>
<evidence type="ECO:0000313" key="3">
    <source>
        <dbReference type="Proteomes" id="UP000005632"/>
    </source>
</evidence>